<evidence type="ECO:0000313" key="2">
    <source>
        <dbReference type="EMBL" id="GGW40412.1"/>
    </source>
</evidence>
<name>A0A918J088_9RHOB</name>
<sequence length="140" mass="14636">MLRLLLGIVAAQTVQQVGRKARRMGHLVFAAVLALVGFGFVLDAIWTALAYELGPIWASGLIGGVFLFLALIVLLISGQKPRPDAALAAEIAVLEAQLRKVQADAAGLGAEVSDSIGRKPAVPLMAAFAGGLLLALKLRR</sequence>
<keyword evidence="1" id="KW-0812">Transmembrane</keyword>
<organism evidence="2 3">
    <name type="scientific">Gemmobacter lanyuensis</name>
    <dbReference type="NCBI Taxonomy" id="1054497"/>
    <lineage>
        <taxon>Bacteria</taxon>
        <taxon>Pseudomonadati</taxon>
        <taxon>Pseudomonadota</taxon>
        <taxon>Alphaproteobacteria</taxon>
        <taxon>Rhodobacterales</taxon>
        <taxon>Paracoccaceae</taxon>
        <taxon>Gemmobacter</taxon>
    </lineage>
</organism>
<feature type="transmembrane region" description="Helical" evidence="1">
    <location>
        <begin position="26"/>
        <end position="49"/>
    </location>
</feature>
<feature type="transmembrane region" description="Helical" evidence="1">
    <location>
        <begin position="56"/>
        <end position="77"/>
    </location>
</feature>
<comment type="caution">
    <text evidence="2">The sequence shown here is derived from an EMBL/GenBank/DDBJ whole genome shotgun (WGS) entry which is preliminary data.</text>
</comment>
<keyword evidence="3" id="KW-1185">Reference proteome</keyword>
<dbReference type="EMBL" id="BMYQ01000012">
    <property type="protein sequence ID" value="GGW40412.1"/>
    <property type="molecule type" value="Genomic_DNA"/>
</dbReference>
<accession>A0A918J088</accession>
<dbReference type="Proteomes" id="UP000628984">
    <property type="component" value="Unassembled WGS sequence"/>
</dbReference>
<gene>
    <name evidence="2" type="ORF">GCM10011452_30990</name>
</gene>
<dbReference type="RefSeq" id="WP_189634785.1">
    <property type="nucleotide sequence ID" value="NZ_BMYQ01000012.1"/>
</dbReference>
<reference evidence="2" key="1">
    <citation type="journal article" date="2014" name="Int. J. Syst. Evol. Microbiol.">
        <title>Complete genome sequence of Corynebacterium casei LMG S-19264T (=DSM 44701T), isolated from a smear-ripened cheese.</title>
        <authorList>
            <consortium name="US DOE Joint Genome Institute (JGI-PGF)"/>
            <person name="Walter F."/>
            <person name="Albersmeier A."/>
            <person name="Kalinowski J."/>
            <person name="Ruckert C."/>
        </authorList>
    </citation>
    <scope>NUCLEOTIDE SEQUENCE</scope>
    <source>
        <strain evidence="2">KCTC 23714</strain>
    </source>
</reference>
<evidence type="ECO:0000256" key="1">
    <source>
        <dbReference type="SAM" id="Phobius"/>
    </source>
</evidence>
<protein>
    <recommendedName>
        <fullName evidence="4">Holin-X, holin superfamily III</fullName>
    </recommendedName>
</protein>
<dbReference type="AlphaFoldDB" id="A0A918J088"/>
<evidence type="ECO:0008006" key="4">
    <source>
        <dbReference type="Google" id="ProtNLM"/>
    </source>
</evidence>
<keyword evidence="1" id="KW-0472">Membrane</keyword>
<reference evidence="2" key="2">
    <citation type="submission" date="2020-09" db="EMBL/GenBank/DDBJ databases">
        <authorList>
            <person name="Sun Q."/>
            <person name="Kim S."/>
        </authorList>
    </citation>
    <scope>NUCLEOTIDE SEQUENCE</scope>
    <source>
        <strain evidence="2">KCTC 23714</strain>
    </source>
</reference>
<keyword evidence="1" id="KW-1133">Transmembrane helix</keyword>
<proteinExistence type="predicted"/>
<evidence type="ECO:0000313" key="3">
    <source>
        <dbReference type="Proteomes" id="UP000628984"/>
    </source>
</evidence>